<dbReference type="Pfam" id="PF00096">
    <property type="entry name" value="zf-C2H2"/>
    <property type="match status" value="3"/>
</dbReference>
<comment type="similarity">
    <text evidence="2">Belongs to the krueppel C2H2-type zinc-finger protein family.</text>
</comment>
<keyword evidence="10" id="KW-0539">Nucleus</keyword>
<keyword evidence="7" id="KW-0805">Transcription regulation</keyword>
<accession>A0A1Y1K9H4</accession>
<evidence type="ECO:0000256" key="7">
    <source>
        <dbReference type="ARBA" id="ARBA00023015"/>
    </source>
</evidence>
<evidence type="ECO:0000256" key="3">
    <source>
        <dbReference type="ARBA" id="ARBA00022723"/>
    </source>
</evidence>
<evidence type="ECO:0000256" key="6">
    <source>
        <dbReference type="ARBA" id="ARBA00022833"/>
    </source>
</evidence>
<organism evidence="13">
    <name type="scientific">Photinus pyralis</name>
    <name type="common">Common eastern firefly</name>
    <name type="synonym">Lampyris pyralis</name>
    <dbReference type="NCBI Taxonomy" id="7054"/>
    <lineage>
        <taxon>Eukaryota</taxon>
        <taxon>Metazoa</taxon>
        <taxon>Ecdysozoa</taxon>
        <taxon>Arthropoda</taxon>
        <taxon>Hexapoda</taxon>
        <taxon>Insecta</taxon>
        <taxon>Pterygota</taxon>
        <taxon>Neoptera</taxon>
        <taxon>Endopterygota</taxon>
        <taxon>Coleoptera</taxon>
        <taxon>Polyphaga</taxon>
        <taxon>Elateriformia</taxon>
        <taxon>Elateroidea</taxon>
        <taxon>Lampyridae</taxon>
        <taxon>Lampyrinae</taxon>
        <taxon>Photinus</taxon>
    </lineage>
</organism>
<dbReference type="InterPro" id="IPR012934">
    <property type="entry name" value="Znf_AD"/>
</dbReference>
<reference evidence="13" key="1">
    <citation type="journal article" date="2016" name="Sci. Rep.">
        <title>Molecular characterization of firefly nuptial gifts: a multi-omics approach sheds light on postcopulatory sexual selection.</title>
        <authorList>
            <person name="Al-Wathiqui N."/>
            <person name="Fallon T.R."/>
            <person name="South A."/>
            <person name="Weng J.K."/>
            <person name="Lewis S.M."/>
        </authorList>
    </citation>
    <scope>NUCLEOTIDE SEQUENCE</scope>
</reference>
<dbReference type="GO" id="GO:0005634">
    <property type="term" value="C:nucleus"/>
    <property type="evidence" value="ECO:0007669"/>
    <property type="project" value="UniProtKB-SubCell"/>
</dbReference>
<dbReference type="SMART" id="SM00355">
    <property type="entry name" value="ZnF_C2H2"/>
    <property type="match status" value="4"/>
</dbReference>
<dbReference type="PROSITE" id="PS00028">
    <property type="entry name" value="ZINC_FINGER_C2H2_1"/>
    <property type="match status" value="1"/>
</dbReference>
<keyword evidence="8" id="KW-0238">DNA-binding</keyword>
<keyword evidence="4" id="KW-0677">Repeat</keyword>
<evidence type="ECO:0000256" key="10">
    <source>
        <dbReference type="ARBA" id="ARBA00023242"/>
    </source>
</evidence>
<protein>
    <recommendedName>
        <fullName evidence="12">C2H2-type domain-containing protein</fullName>
    </recommendedName>
</protein>
<dbReference type="FunFam" id="3.30.160.60:FF:001156">
    <property type="entry name" value="Zinc finger protein 407"/>
    <property type="match status" value="1"/>
</dbReference>
<evidence type="ECO:0000256" key="5">
    <source>
        <dbReference type="ARBA" id="ARBA00022771"/>
    </source>
</evidence>
<evidence type="ECO:0000256" key="1">
    <source>
        <dbReference type="ARBA" id="ARBA00004123"/>
    </source>
</evidence>
<feature type="domain" description="C2H2-type" evidence="12">
    <location>
        <begin position="200"/>
        <end position="227"/>
    </location>
</feature>
<feature type="domain" description="C2H2-type" evidence="12">
    <location>
        <begin position="256"/>
        <end position="296"/>
    </location>
</feature>
<evidence type="ECO:0000256" key="9">
    <source>
        <dbReference type="ARBA" id="ARBA00023163"/>
    </source>
</evidence>
<sequence>MEEAGKNICRFCLAFIPLNSELHLVKDLEKDLLDCLPELNLHIPLEPISCQRCFDDIQSMYAFKRRFLTTKRLLQELADEHGPITTDNVLEYVKGKSEHLERTEDGDVDLNTGNTTNVKEEAPNRLRRRRIIIKFFRCRDCRRKLFKRNRRGFPVNTLINRKRRVVDRREKYKCEQCEFVTVYKHRHRSHLQAHVQLKPFQCYDCNYCTNRKDNLAQHVKIHADFKPYRCDSCDYKSRRLSNLKSHLNKHRNMRPFLCDQCKATFSRKANVKKHILAVHFRSAKLPTLKIHTGEKPLKRI</sequence>
<dbReference type="PANTHER" id="PTHR24379:SF121">
    <property type="entry name" value="C2H2-TYPE DOMAIN-CONTAINING PROTEIN"/>
    <property type="match status" value="1"/>
</dbReference>
<comment type="subcellular location">
    <subcellularLocation>
        <location evidence="1">Nucleus</location>
    </subcellularLocation>
</comment>
<keyword evidence="9" id="KW-0804">Transcription</keyword>
<dbReference type="PROSITE" id="PS50157">
    <property type="entry name" value="ZINC_FINGER_C2H2_2"/>
    <property type="match status" value="4"/>
</dbReference>
<evidence type="ECO:0000313" key="13">
    <source>
        <dbReference type="EMBL" id="JAV58093.1"/>
    </source>
</evidence>
<dbReference type="SUPFAM" id="SSF57667">
    <property type="entry name" value="beta-beta-alpha zinc fingers"/>
    <property type="match status" value="2"/>
</dbReference>
<feature type="domain" description="C2H2-type" evidence="12">
    <location>
        <begin position="228"/>
        <end position="255"/>
    </location>
</feature>
<evidence type="ECO:0000256" key="11">
    <source>
        <dbReference type="PROSITE-ProRule" id="PRU00042"/>
    </source>
</evidence>
<dbReference type="InterPro" id="IPR036236">
    <property type="entry name" value="Znf_C2H2_sf"/>
</dbReference>
<keyword evidence="5 11" id="KW-0863">Zinc-finger</keyword>
<name>A0A1Y1K9H4_PHOPY</name>
<dbReference type="InterPro" id="IPR013087">
    <property type="entry name" value="Znf_C2H2_type"/>
</dbReference>
<dbReference type="SMART" id="SM00868">
    <property type="entry name" value="zf-AD"/>
    <property type="match status" value="1"/>
</dbReference>
<evidence type="ECO:0000256" key="2">
    <source>
        <dbReference type="ARBA" id="ARBA00006991"/>
    </source>
</evidence>
<keyword evidence="6" id="KW-0862">Zinc</keyword>
<evidence type="ECO:0000256" key="4">
    <source>
        <dbReference type="ARBA" id="ARBA00022737"/>
    </source>
</evidence>
<dbReference type="PANTHER" id="PTHR24379">
    <property type="entry name" value="KRAB AND ZINC FINGER DOMAIN-CONTAINING"/>
    <property type="match status" value="1"/>
</dbReference>
<dbReference type="AlphaFoldDB" id="A0A1Y1K9H4"/>
<evidence type="ECO:0000256" key="8">
    <source>
        <dbReference type="ARBA" id="ARBA00023125"/>
    </source>
</evidence>
<dbReference type="EMBL" id="GEZM01088578">
    <property type="protein sequence ID" value="JAV58086.1"/>
    <property type="molecule type" value="Transcribed_RNA"/>
</dbReference>
<dbReference type="GO" id="GO:0008270">
    <property type="term" value="F:zinc ion binding"/>
    <property type="evidence" value="ECO:0007669"/>
    <property type="project" value="UniProtKB-KW"/>
</dbReference>
<dbReference type="Gene3D" id="3.30.160.60">
    <property type="entry name" value="Classic Zinc Finger"/>
    <property type="match status" value="3"/>
</dbReference>
<feature type="domain" description="C2H2-type" evidence="12">
    <location>
        <begin position="172"/>
        <end position="199"/>
    </location>
</feature>
<keyword evidence="3" id="KW-0479">Metal-binding</keyword>
<proteinExistence type="inferred from homology"/>
<dbReference type="EMBL" id="GEZM01088576">
    <property type="protein sequence ID" value="JAV58093.1"/>
    <property type="molecule type" value="Transcribed_RNA"/>
</dbReference>
<evidence type="ECO:0000259" key="12">
    <source>
        <dbReference type="PROSITE" id="PS50157"/>
    </source>
</evidence>
<dbReference type="GO" id="GO:0003677">
    <property type="term" value="F:DNA binding"/>
    <property type="evidence" value="ECO:0007669"/>
    <property type="project" value="UniProtKB-KW"/>
</dbReference>